<protein>
    <submittedName>
        <fullName evidence="1">TIGR02117 family protein</fullName>
    </submittedName>
</protein>
<dbReference type="EMBL" id="PRLP01000017">
    <property type="protein sequence ID" value="PPC78219.1"/>
    <property type="molecule type" value="Genomic_DNA"/>
</dbReference>
<dbReference type="PROSITE" id="PS51257">
    <property type="entry name" value="PROKAR_LIPOPROTEIN"/>
    <property type="match status" value="1"/>
</dbReference>
<gene>
    <name evidence="1" type="ORF">C4K68_06170</name>
</gene>
<dbReference type="Proteomes" id="UP000238196">
    <property type="component" value="Unassembled WGS sequence"/>
</dbReference>
<name>A0A2S5KUM5_9PROT</name>
<dbReference type="InterPro" id="IPR011727">
    <property type="entry name" value="CHP02117"/>
</dbReference>
<evidence type="ECO:0000313" key="1">
    <source>
        <dbReference type="EMBL" id="PPC78219.1"/>
    </source>
</evidence>
<accession>A0A2S5KUM5</accession>
<proteinExistence type="predicted"/>
<dbReference type="Pfam" id="PF09601">
    <property type="entry name" value="DUF2459"/>
    <property type="match status" value="1"/>
</dbReference>
<reference evidence="1 2" key="1">
    <citation type="submission" date="2018-02" db="EMBL/GenBank/DDBJ databases">
        <title>novel marine gammaproteobacteria from coastal saline agro ecosystem.</title>
        <authorList>
            <person name="Krishnan R."/>
            <person name="Ramesh Kumar N."/>
        </authorList>
    </citation>
    <scope>NUCLEOTIDE SEQUENCE [LARGE SCALE GENOMIC DNA]</scope>
    <source>
        <strain evidence="1 2">228</strain>
    </source>
</reference>
<comment type="caution">
    <text evidence="1">The sequence shown here is derived from an EMBL/GenBank/DDBJ whole genome shotgun (WGS) entry which is preliminary data.</text>
</comment>
<dbReference type="NCBIfam" id="TIGR02117">
    <property type="entry name" value="chp_urease_rgn"/>
    <property type="match status" value="1"/>
</dbReference>
<dbReference type="AlphaFoldDB" id="A0A2S5KUM5"/>
<evidence type="ECO:0000313" key="2">
    <source>
        <dbReference type="Proteomes" id="UP000238196"/>
    </source>
</evidence>
<organism evidence="1 2">
    <name type="scientific">Proteobacteria bacterium 228</name>
    <dbReference type="NCBI Taxonomy" id="2083153"/>
    <lineage>
        <taxon>Bacteria</taxon>
        <taxon>Pseudomonadati</taxon>
        <taxon>Pseudomonadota</taxon>
    </lineage>
</organism>
<sequence>MQCRVRLTLRAAGVGKLLPPAWAVLLIMMLQGCGAATWQHPPTRNDQQMLYVVSHGWHTGIILPTAELLPALSFLREDVADGPYVEIGWGDKGFYQAPEITVKLTLQAMFWPTDSILHVVSVPEAPAEYFSASQVVEVPVSREGMAALQQSVLSTFVLNEQGHGIITQPGIYGKSYFYAANGYYYLTNTCNRWTAQMLATAGLPMAPLTLTAGGVIRQVRAAQQQLSPSL</sequence>